<organism evidence="2">
    <name type="scientific">uncultured Desulfovibrio sp</name>
    <dbReference type="NCBI Taxonomy" id="167968"/>
    <lineage>
        <taxon>Bacteria</taxon>
        <taxon>Pseudomonadati</taxon>
        <taxon>Thermodesulfobacteriota</taxon>
        <taxon>Desulfovibrionia</taxon>
        <taxon>Desulfovibrionales</taxon>
        <taxon>Desulfovibrionaceae</taxon>
        <taxon>Desulfovibrio</taxon>
        <taxon>environmental samples</taxon>
    </lineage>
</organism>
<keyword evidence="1" id="KW-0472">Membrane</keyword>
<keyword evidence="1" id="KW-0812">Transmembrane</keyword>
<sequence>MHVYIRKKIAMNSKLTVSKRVVHFCNKFNALNKLTYLSVRSAHKYFLNLYVYFIDIFSFLLLINAYYIWF</sequence>
<evidence type="ECO:0000313" key="2">
    <source>
        <dbReference type="EMBL" id="SBV95009.1"/>
    </source>
</evidence>
<name>A0A212J6B0_9BACT</name>
<protein>
    <submittedName>
        <fullName evidence="2">Uncharacterized protein</fullName>
    </submittedName>
</protein>
<reference evidence="2" key="1">
    <citation type="submission" date="2016-04" db="EMBL/GenBank/DDBJ databases">
        <authorList>
            <person name="Evans L.H."/>
            <person name="Alamgir A."/>
            <person name="Owens N."/>
            <person name="Weber N.D."/>
            <person name="Virtaneva K."/>
            <person name="Barbian K."/>
            <person name="Babar A."/>
            <person name="Rosenke K."/>
        </authorList>
    </citation>
    <scope>NUCLEOTIDE SEQUENCE</scope>
    <source>
        <strain evidence="2">92-2</strain>
    </source>
</reference>
<evidence type="ECO:0000256" key="1">
    <source>
        <dbReference type="SAM" id="Phobius"/>
    </source>
</evidence>
<dbReference type="EMBL" id="FLUP01000001">
    <property type="protein sequence ID" value="SBV95009.1"/>
    <property type="molecule type" value="Genomic_DNA"/>
</dbReference>
<dbReference type="AlphaFoldDB" id="A0A212J6B0"/>
<feature type="transmembrane region" description="Helical" evidence="1">
    <location>
        <begin position="49"/>
        <end position="69"/>
    </location>
</feature>
<proteinExistence type="predicted"/>
<accession>A0A212J6B0</accession>
<keyword evidence="1" id="KW-1133">Transmembrane helix</keyword>
<gene>
    <name evidence="2" type="ORF">KM92DES2_10604</name>
</gene>